<keyword evidence="1" id="KW-0472">Membrane</keyword>
<feature type="transmembrane region" description="Helical" evidence="1">
    <location>
        <begin position="12"/>
        <end position="30"/>
    </location>
</feature>
<keyword evidence="3" id="KW-1185">Reference proteome</keyword>
<comment type="caution">
    <text evidence="2">The sequence shown here is derived from an EMBL/GenBank/DDBJ whole genome shotgun (WGS) entry which is preliminary data.</text>
</comment>
<evidence type="ECO:0000313" key="2">
    <source>
        <dbReference type="EMBL" id="MDV6233045.1"/>
    </source>
</evidence>
<accession>A0ABU4B3K6</accession>
<dbReference type="RefSeq" id="WP_317549369.1">
    <property type="nucleotide sequence ID" value="NZ_JAWLKE010000008.1"/>
</dbReference>
<proteinExistence type="predicted"/>
<sequence>MDGATVVEHVWLVLGSAMTPAAMVGVWKYLMRDTKSTRIDEAFRTRDLALAQAKRLREDGYVMEAQEREMDGHHAVARVFARFSFYRSNPRVIYIEILYAVTLAAVVVASGLALLGVPNSLWPAVTLCVLSLFVLLAFLVSEHWASRTVSEMARIRAEETHSFRVHTNEAAA</sequence>
<evidence type="ECO:0000256" key="1">
    <source>
        <dbReference type="SAM" id="Phobius"/>
    </source>
</evidence>
<name>A0ABU4B3K6_9NOCA</name>
<dbReference type="Proteomes" id="UP001185899">
    <property type="component" value="Unassembled WGS sequence"/>
</dbReference>
<gene>
    <name evidence="2" type="ORF">R3P95_21025</name>
</gene>
<organism evidence="2 3">
    <name type="scientific">Rhodococcus cercidiphylli</name>
    <dbReference type="NCBI Taxonomy" id="489916"/>
    <lineage>
        <taxon>Bacteria</taxon>
        <taxon>Bacillati</taxon>
        <taxon>Actinomycetota</taxon>
        <taxon>Actinomycetes</taxon>
        <taxon>Mycobacteriales</taxon>
        <taxon>Nocardiaceae</taxon>
        <taxon>Rhodococcus</taxon>
    </lineage>
</organism>
<protein>
    <submittedName>
        <fullName evidence="2">Uncharacterized protein</fullName>
    </submittedName>
</protein>
<feature type="transmembrane region" description="Helical" evidence="1">
    <location>
        <begin position="121"/>
        <end position="140"/>
    </location>
</feature>
<reference evidence="2 3" key="1">
    <citation type="submission" date="2023-10" db="EMBL/GenBank/DDBJ databases">
        <title>Development of a sustainable strategy for remediation of hydrocarbon-contaminated territories based on the waste exchange concept.</title>
        <authorList>
            <person name="Krivoruchko A."/>
        </authorList>
    </citation>
    <scope>NUCLEOTIDE SEQUENCE [LARGE SCALE GENOMIC DNA]</scope>
    <source>
        <strain evidence="2 3">IEGM 1322</strain>
    </source>
</reference>
<feature type="transmembrane region" description="Helical" evidence="1">
    <location>
        <begin position="92"/>
        <end position="115"/>
    </location>
</feature>
<dbReference type="EMBL" id="JAWLKE010000008">
    <property type="protein sequence ID" value="MDV6233045.1"/>
    <property type="molecule type" value="Genomic_DNA"/>
</dbReference>
<evidence type="ECO:0000313" key="3">
    <source>
        <dbReference type="Proteomes" id="UP001185899"/>
    </source>
</evidence>
<keyword evidence="1" id="KW-0812">Transmembrane</keyword>
<keyword evidence="1" id="KW-1133">Transmembrane helix</keyword>